<dbReference type="EMBL" id="JAOPKA010000002">
    <property type="protein sequence ID" value="MCU4740737.1"/>
    <property type="molecule type" value="Genomic_DNA"/>
</dbReference>
<proteinExistence type="predicted"/>
<gene>
    <name evidence="1" type="ORF">OB960_04895</name>
</gene>
<reference evidence="1" key="1">
    <citation type="submission" date="2022-09" db="EMBL/GenBank/DDBJ databases">
        <title>Enrichment on poylsaccharides allowed isolation of novel metabolic and taxonomic groups of Haloarchaea.</title>
        <authorList>
            <person name="Sorokin D.Y."/>
            <person name="Elcheninov A.G."/>
            <person name="Khizhniak T.V."/>
            <person name="Kolganova T.V."/>
            <person name="Kublanov I.V."/>
        </authorList>
    </citation>
    <scope>NUCLEOTIDE SEQUENCE</scope>
    <source>
        <strain evidence="1">AArc-xg1-1</strain>
    </source>
</reference>
<dbReference type="AlphaFoldDB" id="A0AAP3E1A9"/>
<evidence type="ECO:0000313" key="2">
    <source>
        <dbReference type="Proteomes" id="UP001321018"/>
    </source>
</evidence>
<dbReference type="RefSeq" id="WP_338002577.1">
    <property type="nucleotide sequence ID" value="NZ_JAOPKA010000002.1"/>
</dbReference>
<organism evidence="1 2">
    <name type="scientific">Natronoglomus mannanivorans</name>
    <dbReference type="NCBI Taxonomy" id="2979990"/>
    <lineage>
        <taxon>Archaea</taxon>
        <taxon>Methanobacteriati</taxon>
        <taxon>Methanobacteriota</taxon>
        <taxon>Stenosarchaea group</taxon>
        <taxon>Halobacteria</taxon>
        <taxon>Halobacteriales</taxon>
        <taxon>Natrialbaceae</taxon>
        <taxon>Natronoglomus</taxon>
    </lineage>
</organism>
<evidence type="ECO:0000313" key="1">
    <source>
        <dbReference type="EMBL" id="MCU4740737.1"/>
    </source>
</evidence>
<sequence length="625" mass="66060">MHRRRYLMGIGTGIGVLVSADGRAGTTTRNETDLSLWVLETNAPVDAGDVLEVTARLDNTGSTAVSRDVFLVVGDDRDRLDTASVTVDGGETETVTLGYETYPVERNVRFPVTVESGSLVDERTVGVFGTDDSTFDYVSPADEIAVQPGTTVLFEVDSVALGEYGGETSWSLDGDHLGRSFGPWYAEYYATAGADYWQHTFESPGTYEMTATVAEGYTTNWAVHVTSEGNAAPTIDDARPSPGTLTLTDDETADLEIDVADSAAGLDRVVWWLGHADVVLDVTDVDGTTATASTTIDSSCHGCPIIAWVIDEEGAVASEHLWTIDAIGEPTLDVSILETNAPVAAGEFLEVTVELENAGDTETTQDVTLTAGDEQVDAATVTVAPGETTQLTLGYETYPVQQDVEFPITVATDDDAAHRTVTVLADADSTLDVTILDANDPVAAGEVLEVTARLENTGAVTATQTVRLVAGDEQVASESVSVAPGETTRLTLGYETYPVQQDVEFPVTVTTDDDADDHVVTVYGAGDSTLDVTILETNEPVAAGEFLEVTARLENTGSVDATQTVVLVVGDEHVDTLSVTVPGETATTVTLGYETYPVERDVEFPVTVASEDDADERTVSVSGTG</sequence>
<protein>
    <recommendedName>
        <fullName evidence="3">CARDB protein</fullName>
    </recommendedName>
</protein>
<dbReference type="Gene3D" id="2.60.40.10">
    <property type="entry name" value="Immunoglobulins"/>
    <property type="match status" value="3"/>
</dbReference>
<accession>A0AAP3E1A9</accession>
<comment type="caution">
    <text evidence="1">The sequence shown here is derived from an EMBL/GenBank/DDBJ whole genome shotgun (WGS) entry which is preliminary data.</text>
</comment>
<dbReference type="Proteomes" id="UP001321018">
    <property type="component" value="Unassembled WGS sequence"/>
</dbReference>
<dbReference type="InterPro" id="IPR013783">
    <property type="entry name" value="Ig-like_fold"/>
</dbReference>
<evidence type="ECO:0008006" key="3">
    <source>
        <dbReference type="Google" id="ProtNLM"/>
    </source>
</evidence>
<name>A0AAP3E1A9_9EURY</name>